<sequence length="99" mass="10802">MGLGMQMVYLGFAGSAAIEAEAGVQLLRLERFGKLLKSCHLAIEEVHGSDSSQTYDVRLDLVTVSRDFSPVAHHCGPDPLVVMREAFDEAEHELETNSA</sequence>
<gene>
    <name evidence="1" type="ORF">F4827_006761</name>
</gene>
<organism evidence="1 2">
    <name type="scientific">Paraburkholderia bannensis</name>
    <dbReference type="NCBI Taxonomy" id="765414"/>
    <lineage>
        <taxon>Bacteria</taxon>
        <taxon>Pseudomonadati</taxon>
        <taxon>Pseudomonadota</taxon>
        <taxon>Betaproteobacteria</taxon>
        <taxon>Burkholderiales</taxon>
        <taxon>Burkholderiaceae</taxon>
        <taxon>Paraburkholderia</taxon>
    </lineage>
</organism>
<name>A0A7W9U4I7_9BURK</name>
<dbReference type="EMBL" id="JACHBW010000034">
    <property type="protein sequence ID" value="MBB6106882.1"/>
    <property type="molecule type" value="Genomic_DNA"/>
</dbReference>
<evidence type="ECO:0000313" key="2">
    <source>
        <dbReference type="Proteomes" id="UP000571554"/>
    </source>
</evidence>
<accession>A0A7W9U4I7</accession>
<evidence type="ECO:0008006" key="3">
    <source>
        <dbReference type="Google" id="ProtNLM"/>
    </source>
</evidence>
<reference evidence="1 2" key="1">
    <citation type="submission" date="2020-08" db="EMBL/GenBank/DDBJ databases">
        <title>Above-ground endophytic microbial communities from plants in different locations in the United States.</title>
        <authorList>
            <person name="Frank C."/>
        </authorList>
    </citation>
    <scope>NUCLEOTIDE SEQUENCE [LARGE SCALE GENOMIC DNA]</scope>
    <source>
        <strain evidence="1 2">WP4_2_2</strain>
    </source>
</reference>
<proteinExistence type="predicted"/>
<comment type="caution">
    <text evidence="1">The sequence shown here is derived from an EMBL/GenBank/DDBJ whole genome shotgun (WGS) entry which is preliminary data.</text>
</comment>
<dbReference type="RefSeq" id="WP_183732885.1">
    <property type="nucleotide sequence ID" value="NZ_JACHBW010000034.1"/>
</dbReference>
<dbReference type="Gene3D" id="3.30.160.100">
    <property type="entry name" value="Ribosome hibernation promotion factor-like"/>
    <property type="match status" value="1"/>
</dbReference>
<dbReference type="InterPro" id="IPR036567">
    <property type="entry name" value="RHF-like"/>
</dbReference>
<protein>
    <recommendedName>
        <fullName evidence="3">Metal ABC transporter ATPase</fullName>
    </recommendedName>
</protein>
<dbReference type="AlphaFoldDB" id="A0A7W9U4I7"/>
<evidence type="ECO:0000313" key="1">
    <source>
        <dbReference type="EMBL" id="MBB6106882.1"/>
    </source>
</evidence>
<keyword evidence="2" id="KW-1185">Reference proteome</keyword>
<dbReference type="Proteomes" id="UP000571554">
    <property type="component" value="Unassembled WGS sequence"/>
</dbReference>